<protein>
    <recommendedName>
        <fullName evidence="3">HetZ-related protein 2</fullName>
    </recommendedName>
</protein>
<organism evidence="1 2">
    <name type="scientific">Chamaesiphon polymorphus CCALA 037</name>
    <dbReference type="NCBI Taxonomy" id="2107692"/>
    <lineage>
        <taxon>Bacteria</taxon>
        <taxon>Bacillati</taxon>
        <taxon>Cyanobacteriota</taxon>
        <taxon>Cyanophyceae</taxon>
        <taxon>Gomontiellales</taxon>
        <taxon>Chamaesiphonaceae</taxon>
        <taxon>Chamaesiphon</taxon>
    </lineage>
</organism>
<name>A0A2T1GFA1_9CYAN</name>
<accession>A0A2T1GFA1</accession>
<proteinExistence type="predicted"/>
<keyword evidence="2" id="KW-1185">Reference proteome</keyword>
<dbReference type="EMBL" id="PVWO01000140">
    <property type="protein sequence ID" value="PSB56194.1"/>
    <property type="molecule type" value="Genomic_DNA"/>
</dbReference>
<dbReference type="NCBIfam" id="NF037965">
    <property type="entry name" value="HetZ_rel_2"/>
    <property type="match status" value="1"/>
</dbReference>
<evidence type="ECO:0008006" key="3">
    <source>
        <dbReference type="Google" id="ProtNLM"/>
    </source>
</evidence>
<evidence type="ECO:0000313" key="1">
    <source>
        <dbReference type="EMBL" id="PSB56194.1"/>
    </source>
</evidence>
<dbReference type="Proteomes" id="UP000238937">
    <property type="component" value="Unassembled WGS sequence"/>
</dbReference>
<gene>
    <name evidence="1" type="ORF">C7B77_12695</name>
</gene>
<comment type="caution">
    <text evidence="1">The sequence shown here is derived from an EMBL/GenBank/DDBJ whole genome shotgun (WGS) entry which is preliminary data.</text>
</comment>
<dbReference type="OrthoDB" id="417276at2"/>
<sequence length="384" mass="44554">MDDSSDEEIVNTIQQWHSRFHRECPGHSTATQTSIIRWLMGADLDRCHRFSAAQMAIVTQGWEYRYQVLRQRYLSVPPTKAYKNLMQRLGGLAVLRQKIRAWISTSRDRQRTVVDVLQEVVQEMTERDKYIQQQIEWISQCTKNPQLRNSLLLVTIEEYCSRSIRNQPLIAYRFVNYLRRSQSGGVTYLPPDNFVKMVSAEATAEGDEEPAVNLIDYVLMEDNLAQHDWEEAQILRAEVQQRLSIYLTEKLGTHASEWLRLHLLGKNPEEIAATLQLDLKDVYRLREKVAYHAKALAIKHQTEIVGEWLGISLPEHNLGLTDSQWKSFDRQLTPKQRYILTSLKAGEAIATIAKDLHIKTNQVEGEWKQIYLLAQTIRNGELVL</sequence>
<evidence type="ECO:0000313" key="2">
    <source>
        <dbReference type="Proteomes" id="UP000238937"/>
    </source>
</evidence>
<dbReference type="AlphaFoldDB" id="A0A2T1GFA1"/>
<reference evidence="1 2" key="1">
    <citation type="submission" date="2018-03" db="EMBL/GenBank/DDBJ databases">
        <title>The ancient ancestry and fast evolution of plastids.</title>
        <authorList>
            <person name="Moore K.R."/>
            <person name="Magnabosco C."/>
            <person name="Momper L."/>
            <person name="Gold D.A."/>
            <person name="Bosak T."/>
            <person name="Fournier G.P."/>
        </authorList>
    </citation>
    <scope>NUCLEOTIDE SEQUENCE [LARGE SCALE GENOMIC DNA]</scope>
    <source>
        <strain evidence="1 2">CCALA 037</strain>
    </source>
</reference>
<dbReference type="InterPro" id="IPR048033">
    <property type="entry name" value="HetZ-rel_2"/>
</dbReference>